<keyword evidence="2" id="KW-0808">Transferase</keyword>
<feature type="domain" description="Glycosyltransferase subfamily 4-like N-terminal" evidence="1">
    <location>
        <begin position="22"/>
        <end position="211"/>
    </location>
</feature>
<name>A0ABD6ADN0_9EURY</name>
<keyword evidence="2" id="KW-0328">Glycosyltransferase</keyword>
<evidence type="ECO:0000313" key="2">
    <source>
        <dbReference type="EMBL" id="MFC7318426.1"/>
    </source>
</evidence>
<dbReference type="PANTHER" id="PTHR12526">
    <property type="entry name" value="GLYCOSYLTRANSFERASE"/>
    <property type="match status" value="1"/>
</dbReference>
<dbReference type="Pfam" id="PF13692">
    <property type="entry name" value="Glyco_trans_1_4"/>
    <property type="match status" value="1"/>
</dbReference>
<dbReference type="Proteomes" id="UP001596547">
    <property type="component" value="Unassembled WGS sequence"/>
</dbReference>
<dbReference type="CDD" id="cd03801">
    <property type="entry name" value="GT4_PimA-like"/>
    <property type="match status" value="1"/>
</dbReference>
<dbReference type="AlphaFoldDB" id="A0ABD6ADN0"/>
<comment type="caution">
    <text evidence="2">The sequence shown here is derived from an EMBL/GenBank/DDBJ whole genome shotgun (WGS) entry which is preliminary data.</text>
</comment>
<dbReference type="EMBL" id="JBHTBF010000003">
    <property type="protein sequence ID" value="MFC7318426.1"/>
    <property type="molecule type" value="Genomic_DNA"/>
</dbReference>
<dbReference type="RefSeq" id="WP_276305783.1">
    <property type="nucleotide sequence ID" value="NZ_CP119993.1"/>
</dbReference>
<dbReference type="EC" id="2.4.-.-" evidence="2"/>
<evidence type="ECO:0000313" key="3">
    <source>
        <dbReference type="Proteomes" id="UP001596547"/>
    </source>
</evidence>
<keyword evidence="3" id="KW-1185">Reference proteome</keyword>
<dbReference type="GeneID" id="79317394"/>
<dbReference type="PANTHER" id="PTHR12526:SF600">
    <property type="entry name" value="GLYCOSYL TRANSFERASE GROUP 1"/>
    <property type="match status" value="1"/>
</dbReference>
<accession>A0ABD6ADN0</accession>
<sequence>MSRVLLLARELPHPPNAGDRIVTYGFVRALAARGHDVHVLAYRRDDDEPSASALREYCASVRRVPSADSPLPPTARKALNYARGRSDVMAMFDSWAFRVVAAHRVREVDPDVVLAQHPYIGQVVRDDRVARAIDEAGARVVTNAHVVEYAAHRRYRECTDDPRTRAELALEIPLLRASERAVYDASDRTLVLGERDRERLDGVGDVRVQRVALDADDYRPADPADAVPDRLLFFGSYNWFPNRDGIAWFVEDILPTVRRARPDVELLVAGRGAPESVRALGDRPNVRFAGEVGDLAPLVRSASAVVAPLRVGGGVRIKVLESMAWGAPVVTTPSGFEGVQATPGDDLLVPDSTGGFADATVRVLEDDRLRERIARNARETVRERYSTDAVADRLEENLGLR</sequence>
<dbReference type="GO" id="GO:0016757">
    <property type="term" value="F:glycosyltransferase activity"/>
    <property type="evidence" value="ECO:0007669"/>
    <property type="project" value="UniProtKB-KW"/>
</dbReference>
<dbReference type="Pfam" id="PF13579">
    <property type="entry name" value="Glyco_trans_4_4"/>
    <property type="match status" value="1"/>
</dbReference>
<dbReference type="InterPro" id="IPR028098">
    <property type="entry name" value="Glyco_trans_4-like_N"/>
</dbReference>
<proteinExistence type="predicted"/>
<dbReference type="SUPFAM" id="SSF53756">
    <property type="entry name" value="UDP-Glycosyltransferase/glycogen phosphorylase"/>
    <property type="match status" value="1"/>
</dbReference>
<gene>
    <name evidence="2" type="ORF">ACFQPE_16730</name>
</gene>
<reference evidence="2 3" key="1">
    <citation type="journal article" date="2019" name="Int. J. Syst. Evol. Microbiol.">
        <title>The Global Catalogue of Microorganisms (GCM) 10K type strain sequencing project: providing services to taxonomists for standard genome sequencing and annotation.</title>
        <authorList>
            <consortium name="The Broad Institute Genomics Platform"/>
            <consortium name="The Broad Institute Genome Sequencing Center for Infectious Disease"/>
            <person name="Wu L."/>
            <person name="Ma J."/>
        </authorList>
    </citation>
    <scope>NUCLEOTIDE SEQUENCE [LARGE SCALE GENOMIC DNA]</scope>
    <source>
        <strain evidence="2 3">PSR21</strain>
    </source>
</reference>
<protein>
    <submittedName>
        <fullName evidence="2">Glycosyltransferase family 4 protein</fullName>
        <ecNumber evidence="2">2.4.-.-</ecNumber>
    </submittedName>
</protein>
<dbReference type="Gene3D" id="3.40.50.2000">
    <property type="entry name" value="Glycogen Phosphorylase B"/>
    <property type="match status" value="2"/>
</dbReference>
<evidence type="ECO:0000259" key="1">
    <source>
        <dbReference type="Pfam" id="PF13579"/>
    </source>
</evidence>
<organism evidence="2 3">
    <name type="scientific">Halomarina halobia</name>
    <dbReference type="NCBI Taxonomy" id="3033386"/>
    <lineage>
        <taxon>Archaea</taxon>
        <taxon>Methanobacteriati</taxon>
        <taxon>Methanobacteriota</taxon>
        <taxon>Stenosarchaea group</taxon>
        <taxon>Halobacteria</taxon>
        <taxon>Halobacteriales</taxon>
        <taxon>Natronomonadaceae</taxon>
        <taxon>Halomarina</taxon>
    </lineage>
</organism>